<evidence type="ECO:0000313" key="1">
    <source>
        <dbReference type="EMBL" id="KAK3778219.1"/>
    </source>
</evidence>
<reference evidence="1" key="1">
    <citation type="journal article" date="2023" name="G3 (Bethesda)">
        <title>A reference genome for the long-term kleptoplast-retaining sea slug Elysia crispata morphotype clarki.</title>
        <authorList>
            <person name="Eastman K.E."/>
            <person name="Pendleton A.L."/>
            <person name="Shaikh M.A."/>
            <person name="Suttiyut T."/>
            <person name="Ogas R."/>
            <person name="Tomko P."/>
            <person name="Gavelis G."/>
            <person name="Widhalm J.R."/>
            <person name="Wisecaver J.H."/>
        </authorList>
    </citation>
    <scope>NUCLEOTIDE SEQUENCE</scope>
    <source>
        <strain evidence="1">ECLA1</strain>
    </source>
</reference>
<name>A0AAE0ZZ12_9GAST</name>
<gene>
    <name evidence="1" type="ORF">RRG08_060146</name>
</gene>
<dbReference type="EMBL" id="JAWDGP010002984">
    <property type="protein sequence ID" value="KAK3778219.1"/>
    <property type="molecule type" value="Genomic_DNA"/>
</dbReference>
<proteinExistence type="predicted"/>
<comment type="caution">
    <text evidence="1">The sequence shown here is derived from an EMBL/GenBank/DDBJ whole genome shotgun (WGS) entry which is preliminary data.</text>
</comment>
<dbReference type="AlphaFoldDB" id="A0AAE0ZZ12"/>
<sequence>MLTTPLAESTHWYILSERIKIEFNPMWTRTVASVPAPGFLSGHCPHQPCDCELSDGLCSVADLGFAGPAITTASHSRAGLRGISLNGLSGESTS</sequence>
<keyword evidence="2" id="KW-1185">Reference proteome</keyword>
<organism evidence="1 2">
    <name type="scientific">Elysia crispata</name>
    <name type="common">lettuce slug</name>
    <dbReference type="NCBI Taxonomy" id="231223"/>
    <lineage>
        <taxon>Eukaryota</taxon>
        <taxon>Metazoa</taxon>
        <taxon>Spiralia</taxon>
        <taxon>Lophotrochozoa</taxon>
        <taxon>Mollusca</taxon>
        <taxon>Gastropoda</taxon>
        <taxon>Heterobranchia</taxon>
        <taxon>Euthyneura</taxon>
        <taxon>Panpulmonata</taxon>
        <taxon>Sacoglossa</taxon>
        <taxon>Placobranchoidea</taxon>
        <taxon>Plakobranchidae</taxon>
        <taxon>Elysia</taxon>
    </lineage>
</organism>
<dbReference type="Proteomes" id="UP001283361">
    <property type="component" value="Unassembled WGS sequence"/>
</dbReference>
<protein>
    <submittedName>
        <fullName evidence="1">Uncharacterized protein</fullName>
    </submittedName>
</protein>
<evidence type="ECO:0000313" key="2">
    <source>
        <dbReference type="Proteomes" id="UP001283361"/>
    </source>
</evidence>
<accession>A0AAE0ZZ12</accession>